<keyword evidence="2" id="KW-0812">Transmembrane</keyword>
<evidence type="ECO:0000256" key="1">
    <source>
        <dbReference type="SAM" id="MobiDB-lite"/>
    </source>
</evidence>
<dbReference type="Proteomes" id="UP001396334">
    <property type="component" value="Unassembled WGS sequence"/>
</dbReference>
<comment type="caution">
    <text evidence="4">The sequence shown here is derived from an EMBL/GenBank/DDBJ whole genome shotgun (WGS) entry which is preliminary data.</text>
</comment>
<keyword evidence="2" id="KW-1133">Transmembrane helix</keyword>
<organism evidence="4 5">
    <name type="scientific">Hibiscus sabdariffa</name>
    <name type="common">roselle</name>
    <dbReference type="NCBI Taxonomy" id="183260"/>
    <lineage>
        <taxon>Eukaryota</taxon>
        <taxon>Viridiplantae</taxon>
        <taxon>Streptophyta</taxon>
        <taxon>Embryophyta</taxon>
        <taxon>Tracheophyta</taxon>
        <taxon>Spermatophyta</taxon>
        <taxon>Magnoliopsida</taxon>
        <taxon>eudicotyledons</taxon>
        <taxon>Gunneridae</taxon>
        <taxon>Pentapetalae</taxon>
        <taxon>rosids</taxon>
        <taxon>malvids</taxon>
        <taxon>Malvales</taxon>
        <taxon>Malvaceae</taxon>
        <taxon>Malvoideae</taxon>
        <taxon>Hibiscus</taxon>
    </lineage>
</organism>
<feature type="compositionally biased region" description="Basic residues" evidence="1">
    <location>
        <begin position="25"/>
        <end position="41"/>
    </location>
</feature>
<evidence type="ECO:0000256" key="2">
    <source>
        <dbReference type="SAM" id="Phobius"/>
    </source>
</evidence>
<dbReference type="PANTHER" id="PTHR12956">
    <property type="entry name" value="ALKALINE CERAMIDASE-RELATED"/>
    <property type="match status" value="1"/>
</dbReference>
<protein>
    <recommendedName>
        <fullName evidence="3">TOD1/MUCI70 glycosyltransferase-like domain-containing protein</fullName>
    </recommendedName>
</protein>
<dbReference type="PANTHER" id="PTHR12956:SF17">
    <property type="entry name" value="OS01G0749100 PROTEIN"/>
    <property type="match status" value="1"/>
</dbReference>
<evidence type="ECO:0000313" key="4">
    <source>
        <dbReference type="EMBL" id="KAK9010622.1"/>
    </source>
</evidence>
<evidence type="ECO:0000259" key="3">
    <source>
        <dbReference type="Pfam" id="PF04765"/>
    </source>
</evidence>
<keyword evidence="5" id="KW-1185">Reference proteome</keyword>
<dbReference type="Pfam" id="PF04765">
    <property type="entry name" value="TOD1_MUCI70"/>
    <property type="match status" value="1"/>
</dbReference>
<proteinExistence type="predicted"/>
<reference evidence="4 5" key="1">
    <citation type="journal article" date="2024" name="G3 (Bethesda)">
        <title>Genome assembly of Hibiscus sabdariffa L. provides insights into metabolisms of medicinal natural products.</title>
        <authorList>
            <person name="Kim T."/>
        </authorList>
    </citation>
    <scope>NUCLEOTIDE SEQUENCE [LARGE SCALE GENOMIC DNA]</scope>
    <source>
        <strain evidence="4">TK-2024</strain>
        <tissue evidence="4">Old leaves</tissue>
    </source>
</reference>
<feature type="transmembrane region" description="Helical" evidence="2">
    <location>
        <begin position="49"/>
        <end position="72"/>
    </location>
</feature>
<feature type="region of interest" description="Disordered" evidence="1">
    <location>
        <begin position="17"/>
        <end position="41"/>
    </location>
</feature>
<name>A0ABR2RCH2_9ROSI</name>
<dbReference type="EMBL" id="JBBPBN010000023">
    <property type="protein sequence ID" value="KAK9010622.1"/>
    <property type="molecule type" value="Genomic_DNA"/>
</dbReference>
<keyword evidence="2" id="KW-0472">Membrane</keyword>
<evidence type="ECO:0000313" key="5">
    <source>
        <dbReference type="Proteomes" id="UP001396334"/>
    </source>
</evidence>
<sequence>MASSSFSNNSISILVSDDESDEHGRKRVRPRRKRKKHGHHRARSELNQLLIRLFVRYWMLLIFLPAAVLIIFEVTSVGRKPGLVVNSEVNEVKKPNLMGNSELTKLKEATQRKKTDSNLNRLDPTTHVVGGVREPCLKLLPAEELEHLDIPEDEESQSTSGSPVKRLVYISDHQTPYGHGGRNSTLSRQRTNDTRFNLFTGNQTFDEREKSFKVSETVVLHCGFFSEIGGFEISDRDKSFMQTCKIVVSTCAFGGGDDLYQPIGMTEPSLKKVCYVAFWDEITLAVQESLGNKIGEDGLNGKWRIVIVRNLPFVDQRLNGKIPKMLPHRLFPHAKYSIWVDSKSQFRRDPLGVVEALLWRRNSVLAISEHGARSSVYDEAKAVVHKHKATPEEVEVQMTQYRKDGLPEDKRFNGKKALNEASVIVRKHTPLTNMFMCLWFNEVVRFTSRDQLSFPYVLWRLKGPKNINMFPVCTRKDLVNSMGHIRKAKPLTN</sequence>
<dbReference type="InterPro" id="IPR048354">
    <property type="entry name" value="TOD1_MUCI70_glycTrfase_dom"/>
</dbReference>
<accession>A0ABR2RCH2</accession>
<feature type="domain" description="TOD1/MUCI70 glycosyltransferase-like" evidence="3">
    <location>
        <begin position="189"/>
        <end position="484"/>
    </location>
</feature>
<gene>
    <name evidence="4" type="ORF">V6N11_043502</name>
</gene>
<dbReference type="InterPro" id="IPR006852">
    <property type="entry name" value="TOD1_MUCI70"/>
</dbReference>